<dbReference type="Proteomes" id="UP000447355">
    <property type="component" value="Unassembled WGS sequence"/>
</dbReference>
<evidence type="ECO:0000313" key="7">
    <source>
        <dbReference type="Proteomes" id="UP000447355"/>
    </source>
</evidence>
<dbReference type="PROSITE" id="PS51635">
    <property type="entry name" value="PNPLA"/>
    <property type="match status" value="1"/>
</dbReference>
<comment type="caution">
    <text evidence="6">The sequence shown here is derived from an EMBL/GenBank/DDBJ whole genome shotgun (WGS) entry which is preliminary data.</text>
</comment>
<feature type="transmembrane region" description="Helical" evidence="4">
    <location>
        <begin position="41"/>
        <end position="63"/>
    </location>
</feature>
<dbReference type="RefSeq" id="WP_161081808.1">
    <property type="nucleotide sequence ID" value="NZ_WWCX01000001.1"/>
</dbReference>
<proteinExistence type="predicted"/>
<feature type="short sequence motif" description="DGA/G" evidence="2">
    <location>
        <begin position="343"/>
        <end position="345"/>
    </location>
</feature>
<evidence type="ECO:0000256" key="4">
    <source>
        <dbReference type="SAM" id="Phobius"/>
    </source>
</evidence>
<protein>
    <submittedName>
        <fullName evidence="6">Patatin</fullName>
    </submittedName>
</protein>
<accession>A0A845GGZ4</accession>
<dbReference type="SUPFAM" id="SSF52151">
    <property type="entry name" value="FabD/lysophospholipase-like"/>
    <property type="match status" value="1"/>
</dbReference>
<dbReference type="EMBL" id="WWCX01000001">
    <property type="protein sequence ID" value="MYM92546.1"/>
    <property type="molecule type" value="Genomic_DNA"/>
</dbReference>
<reference evidence="6" key="1">
    <citation type="submission" date="2019-12" db="EMBL/GenBank/DDBJ databases">
        <title>Novel species isolated from a subtropical stream in China.</title>
        <authorList>
            <person name="Lu H."/>
        </authorList>
    </citation>
    <scope>NUCLEOTIDE SEQUENCE [LARGE SCALE GENOMIC DNA]</scope>
    <source>
        <strain evidence="6">FT81W</strain>
    </source>
</reference>
<keyword evidence="1 2" id="KW-0443">Lipid metabolism</keyword>
<comment type="caution">
    <text evidence="2">Lacks conserved residue(s) required for the propagation of feature annotation.</text>
</comment>
<feature type="active site" description="Nucleophile" evidence="2">
    <location>
        <position position="102"/>
    </location>
</feature>
<evidence type="ECO:0000313" key="6">
    <source>
        <dbReference type="EMBL" id="MYM92546.1"/>
    </source>
</evidence>
<dbReference type="GO" id="GO:0016042">
    <property type="term" value="P:lipid catabolic process"/>
    <property type="evidence" value="ECO:0007669"/>
    <property type="project" value="UniProtKB-UniRule"/>
</dbReference>
<sequence length="615" mass="66565">MPLETTVAGSATTTPHVQSGPDLPGGYYSVGPDIPHGTFDLGLVMAGAISAGAFTAGVLDFLFEALDAFEFEKDRQRQIQPDRLRWNVPGHDVRLRVMAGASAGSIAAAVAAVALRYKFPHVHPLKDAEKTLNPVTEDADKNPFFRTWVTDIDIKNLLKTVDLEAGAAPVISLLDSSCLQDIGDTLLRYGTADGDGEVPYAIRRYVATPVRYVFSINSLRGVPYFVPMQGNTDAGFGMVAHGDYASFAINYGQGQCPPSKADDVPLSFPNGMTSWKELVNCALASGAFPAFLAPRELSAPGRRYDYRFVLAPGASPDKVCAVQVEPKWQGGVVPAPYTSVLVDGGTINNEPLEFARTELAGLAGRCPRSGDDADRATILIDPFPDYASVMDDQKLGQNPELFAALGGLLGGWKSQARFASGDLALAHSENVYSRFLIAPDRDKSEASAHYDLACGALGGFSGFLDSSFRRHDYLLGRRNCQQFLRMHFAVPVTNKVIKSAVNPDLLNKEPWIFVRDGVSFMRLIPLFGSLAEEEELPAWPQPYDPEQLNDPIAGRIKVVLDRLVATKAPGLLRVLYPFVSFFVGGWLRSKAAGLIVEAIGNNLRLRNLAKPSSDA</sequence>
<evidence type="ECO:0000256" key="2">
    <source>
        <dbReference type="PROSITE-ProRule" id="PRU01161"/>
    </source>
</evidence>
<dbReference type="GO" id="GO:0016787">
    <property type="term" value="F:hydrolase activity"/>
    <property type="evidence" value="ECO:0007669"/>
    <property type="project" value="UniProtKB-UniRule"/>
</dbReference>
<feature type="region of interest" description="Disordered" evidence="3">
    <location>
        <begin position="1"/>
        <end position="22"/>
    </location>
</feature>
<gene>
    <name evidence="6" type="ORF">GTP90_01575</name>
</gene>
<keyword evidence="4" id="KW-1133">Transmembrane helix</keyword>
<feature type="short sequence motif" description="GXSXG" evidence="2">
    <location>
        <begin position="100"/>
        <end position="104"/>
    </location>
</feature>
<feature type="domain" description="PNPLA" evidence="5">
    <location>
        <begin position="43"/>
        <end position="356"/>
    </location>
</feature>
<dbReference type="InterPro" id="IPR002641">
    <property type="entry name" value="PNPLA_dom"/>
</dbReference>
<keyword evidence="4" id="KW-0472">Membrane</keyword>
<keyword evidence="2" id="KW-0442">Lipid degradation</keyword>
<dbReference type="InterPro" id="IPR016035">
    <property type="entry name" value="Acyl_Trfase/lysoPLipase"/>
</dbReference>
<evidence type="ECO:0000259" key="5">
    <source>
        <dbReference type="PROSITE" id="PS51635"/>
    </source>
</evidence>
<feature type="transmembrane region" description="Helical" evidence="4">
    <location>
        <begin position="93"/>
        <end position="115"/>
    </location>
</feature>
<dbReference type="AlphaFoldDB" id="A0A845GGZ4"/>
<name>A0A845GGZ4_9BURK</name>
<evidence type="ECO:0000256" key="1">
    <source>
        <dbReference type="ARBA" id="ARBA00023098"/>
    </source>
</evidence>
<feature type="active site" description="Proton acceptor" evidence="2">
    <location>
        <position position="343"/>
    </location>
</feature>
<keyword evidence="4" id="KW-0812">Transmembrane</keyword>
<keyword evidence="2" id="KW-0378">Hydrolase</keyword>
<feature type="compositionally biased region" description="Polar residues" evidence="3">
    <location>
        <begin position="7"/>
        <end position="17"/>
    </location>
</feature>
<organism evidence="6 7">
    <name type="scientific">Duganella vulcania</name>
    <dbReference type="NCBI Taxonomy" id="2692166"/>
    <lineage>
        <taxon>Bacteria</taxon>
        <taxon>Pseudomonadati</taxon>
        <taxon>Pseudomonadota</taxon>
        <taxon>Betaproteobacteria</taxon>
        <taxon>Burkholderiales</taxon>
        <taxon>Oxalobacteraceae</taxon>
        <taxon>Telluria group</taxon>
        <taxon>Duganella</taxon>
    </lineage>
</organism>
<evidence type="ECO:0000256" key="3">
    <source>
        <dbReference type="SAM" id="MobiDB-lite"/>
    </source>
</evidence>